<evidence type="ECO:0000313" key="2">
    <source>
        <dbReference type="Proteomes" id="UP001139981"/>
    </source>
</evidence>
<proteinExistence type="predicted"/>
<evidence type="ECO:0000313" key="1">
    <source>
        <dbReference type="EMBL" id="KAJ2899687.1"/>
    </source>
</evidence>
<dbReference type="Proteomes" id="UP001139981">
    <property type="component" value="Unassembled WGS sequence"/>
</dbReference>
<name>A0ACC1M9Q1_9FUNG</name>
<keyword evidence="2" id="KW-1185">Reference proteome</keyword>
<accession>A0ACC1M9Q1</accession>
<sequence>MMQEETTRSLASLSLGRVSGTADGGSAGKRSSVVDRVKWIEQTHGGGPSAQGSAPGAQPRARLRLPKHFTNAQAEAAAAAASSSVATLNVSLSPKTPPMGLLSPRDGNSTSGGSAARLPPAMTQQLSSSKIPTLARRTEQMPSPVISEASTVAAADDVIDKEPEEVPSKVPVIVETVEEVAEVVLDDTATMEAIETLSPVSTEAVSTEAVSTEAVSTETTPDIEPASKLVEAPPTEVVDLIELSPMEKSVSQAESTHARMPSETPSTTSNCSSNLTDPDDPVHVHVTSTMSGAAQYNNNNNDNAGAGANNTAMPLPLAAAAGEPAATTTTTTTIQYATLPRSAKFAGSKAPGLGGTRNRPQQAPRRYDRSQPMQRPESSGSMQSRNSEESSNSRSGNIYSRPNKAEAPRQQLASEQPLVRSFSTRPAASDSYQQQAEAEPSLSSPSSLLARLNGLSSTRPNPQDMVSNRSSPKFVKRSQYYGPSSQDDVSSGSSIGGPRNRAQRRFR</sequence>
<protein>
    <submittedName>
        <fullName evidence="1">Uncharacterized protein</fullName>
    </submittedName>
</protein>
<reference evidence="1" key="1">
    <citation type="submission" date="2022-07" db="EMBL/GenBank/DDBJ databases">
        <title>Phylogenomic reconstructions and comparative analyses of Kickxellomycotina fungi.</title>
        <authorList>
            <person name="Reynolds N.K."/>
            <person name="Stajich J.E."/>
            <person name="Barry K."/>
            <person name="Grigoriev I.V."/>
            <person name="Crous P."/>
            <person name="Smith M.E."/>
        </authorList>
    </citation>
    <scope>NUCLEOTIDE SEQUENCE</scope>
    <source>
        <strain evidence="1">CBS 190363</strain>
    </source>
</reference>
<organism evidence="1 2">
    <name type="scientific">Coemansia aciculifera</name>
    <dbReference type="NCBI Taxonomy" id="417176"/>
    <lineage>
        <taxon>Eukaryota</taxon>
        <taxon>Fungi</taxon>
        <taxon>Fungi incertae sedis</taxon>
        <taxon>Zoopagomycota</taxon>
        <taxon>Kickxellomycotina</taxon>
        <taxon>Kickxellomycetes</taxon>
        <taxon>Kickxellales</taxon>
        <taxon>Kickxellaceae</taxon>
        <taxon>Coemansia</taxon>
    </lineage>
</organism>
<dbReference type="EMBL" id="JANBVB010000020">
    <property type="protein sequence ID" value="KAJ2899687.1"/>
    <property type="molecule type" value="Genomic_DNA"/>
</dbReference>
<comment type="caution">
    <text evidence="1">The sequence shown here is derived from an EMBL/GenBank/DDBJ whole genome shotgun (WGS) entry which is preliminary data.</text>
</comment>
<gene>
    <name evidence="1" type="ORF">IWW38_000876</name>
</gene>